<name>A0A9D1SL00_9FIRM</name>
<protein>
    <submittedName>
        <fullName evidence="1">Uncharacterized protein</fullName>
    </submittedName>
</protein>
<sequence>MELSYNQVGKMAKLSNQEKAIYHAAIGAVASHLSGQSALSGALTAGTSKLITETILKVAGKNTALAQWLIAGFGYAVSKTTGGAGQTGAAIGSSGMKNNVLSEEQKEEGLENIKEKVDKEGSNAGVQEYWELDKLEKNNKIN</sequence>
<gene>
    <name evidence="1" type="ORF">IAB06_03545</name>
</gene>
<reference evidence="1" key="1">
    <citation type="submission" date="2020-10" db="EMBL/GenBank/DDBJ databases">
        <authorList>
            <person name="Gilroy R."/>
        </authorList>
    </citation>
    <scope>NUCLEOTIDE SEQUENCE</scope>
    <source>
        <strain evidence="1">CHK160-1198</strain>
    </source>
</reference>
<organism evidence="1 2">
    <name type="scientific">Candidatus Avacidaminococcus intestinavium</name>
    <dbReference type="NCBI Taxonomy" id="2840684"/>
    <lineage>
        <taxon>Bacteria</taxon>
        <taxon>Bacillati</taxon>
        <taxon>Bacillota</taxon>
        <taxon>Negativicutes</taxon>
        <taxon>Acidaminococcales</taxon>
        <taxon>Acidaminococcaceae</taxon>
        <taxon>Acidaminococcaceae incertae sedis</taxon>
        <taxon>Candidatus Avacidaminococcus</taxon>
    </lineage>
</organism>
<dbReference type="Proteomes" id="UP000824099">
    <property type="component" value="Unassembled WGS sequence"/>
</dbReference>
<dbReference type="EMBL" id="DVNI01000051">
    <property type="protein sequence ID" value="HIU64101.1"/>
    <property type="molecule type" value="Genomic_DNA"/>
</dbReference>
<proteinExistence type="predicted"/>
<comment type="caution">
    <text evidence="1">The sequence shown here is derived from an EMBL/GenBank/DDBJ whole genome shotgun (WGS) entry which is preliminary data.</text>
</comment>
<evidence type="ECO:0000313" key="2">
    <source>
        <dbReference type="Proteomes" id="UP000824099"/>
    </source>
</evidence>
<accession>A0A9D1SL00</accession>
<reference evidence="1" key="2">
    <citation type="journal article" date="2021" name="PeerJ">
        <title>Extensive microbial diversity within the chicken gut microbiome revealed by metagenomics and culture.</title>
        <authorList>
            <person name="Gilroy R."/>
            <person name="Ravi A."/>
            <person name="Getino M."/>
            <person name="Pursley I."/>
            <person name="Horton D.L."/>
            <person name="Alikhan N.F."/>
            <person name="Baker D."/>
            <person name="Gharbi K."/>
            <person name="Hall N."/>
            <person name="Watson M."/>
            <person name="Adriaenssens E.M."/>
            <person name="Foster-Nyarko E."/>
            <person name="Jarju S."/>
            <person name="Secka A."/>
            <person name="Antonio M."/>
            <person name="Oren A."/>
            <person name="Chaudhuri R.R."/>
            <person name="La Ragione R."/>
            <person name="Hildebrand F."/>
            <person name="Pallen M.J."/>
        </authorList>
    </citation>
    <scope>NUCLEOTIDE SEQUENCE</scope>
    <source>
        <strain evidence="1">CHK160-1198</strain>
    </source>
</reference>
<dbReference type="AlphaFoldDB" id="A0A9D1SL00"/>
<evidence type="ECO:0000313" key="1">
    <source>
        <dbReference type="EMBL" id="HIU64101.1"/>
    </source>
</evidence>